<keyword evidence="4" id="KW-1015">Disulfide bond</keyword>
<dbReference type="Proteomes" id="UP000711047">
    <property type="component" value="Unassembled WGS sequence"/>
</dbReference>
<keyword evidence="6" id="KW-1133">Transmembrane helix</keyword>
<sequence>MNKPKPNHSRNTRGNGRILPMLLAVIAVLLIAIFVFILTNGKSSGTAGLDNLPNYTDVKGKIVVDGLKYEKQPHLGKEDARVKVIEFADFKCPACKNWTASYLDTFIKDYVDTGKVQFYFMNFAFIDRDSYLAASAGEAIHRQSNEKFWEYLHKLYANQGDESEIWATQKFILGFVKDNIEGIDYGQFEQDLKNHTYMYDVKEDFKIAGAYGVNGTPKFMVNGVLLPDSSYEGLSAAIEAALNK</sequence>
<evidence type="ECO:0000256" key="5">
    <source>
        <dbReference type="ARBA" id="ARBA00023284"/>
    </source>
</evidence>
<dbReference type="Pfam" id="PF13462">
    <property type="entry name" value="Thioredoxin_4"/>
    <property type="match status" value="1"/>
</dbReference>
<dbReference type="RefSeq" id="WP_173139506.1">
    <property type="nucleotide sequence ID" value="NZ_JABMKX010000019.1"/>
</dbReference>
<dbReference type="PROSITE" id="PS51352">
    <property type="entry name" value="THIOREDOXIN_2"/>
    <property type="match status" value="1"/>
</dbReference>
<keyword evidence="2" id="KW-0732">Signal</keyword>
<evidence type="ECO:0000256" key="6">
    <source>
        <dbReference type="SAM" id="Phobius"/>
    </source>
</evidence>
<dbReference type="InterPro" id="IPR012336">
    <property type="entry name" value="Thioredoxin-like_fold"/>
</dbReference>
<evidence type="ECO:0000313" key="8">
    <source>
        <dbReference type="EMBL" id="NQX48903.1"/>
    </source>
</evidence>
<evidence type="ECO:0000256" key="4">
    <source>
        <dbReference type="ARBA" id="ARBA00023157"/>
    </source>
</evidence>
<dbReference type="SUPFAM" id="SSF52833">
    <property type="entry name" value="Thioredoxin-like"/>
    <property type="match status" value="1"/>
</dbReference>
<protein>
    <submittedName>
        <fullName evidence="8">DsbA family protein</fullName>
    </submittedName>
</protein>
<evidence type="ECO:0000256" key="2">
    <source>
        <dbReference type="ARBA" id="ARBA00022729"/>
    </source>
</evidence>
<comment type="caution">
    <text evidence="8">The sequence shown here is derived from an EMBL/GenBank/DDBJ whole genome shotgun (WGS) entry which is preliminary data.</text>
</comment>
<dbReference type="InterPro" id="IPR013766">
    <property type="entry name" value="Thioredoxin_domain"/>
</dbReference>
<evidence type="ECO:0000256" key="3">
    <source>
        <dbReference type="ARBA" id="ARBA00023002"/>
    </source>
</evidence>
<dbReference type="Gene3D" id="3.40.30.10">
    <property type="entry name" value="Glutaredoxin"/>
    <property type="match status" value="1"/>
</dbReference>
<comment type="similarity">
    <text evidence="1">Belongs to the thioredoxin family. DsbA subfamily.</text>
</comment>
<keyword evidence="5" id="KW-0676">Redox-active center</keyword>
<accession>A0ABX2DY54</accession>
<organism evidence="8 9">
    <name type="scientific">Paenibacillus tritici</name>
    <dbReference type="NCBI Taxonomy" id="1873425"/>
    <lineage>
        <taxon>Bacteria</taxon>
        <taxon>Bacillati</taxon>
        <taxon>Bacillota</taxon>
        <taxon>Bacilli</taxon>
        <taxon>Bacillales</taxon>
        <taxon>Paenibacillaceae</taxon>
        <taxon>Paenibacillus</taxon>
    </lineage>
</organism>
<evidence type="ECO:0000259" key="7">
    <source>
        <dbReference type="PROSITE" id="PS51352"/>
    </source>
</evidence>
<name>A0ABX2DY54_9BACL</name>
<dbReference type="PANTHER" id="PTHR13887:SF14">
    <property type="entry name" value="DISULFIDE BOND FORMATION PROTEIN D"/>
    <property type="match status" value="1"/>
</dbReference>
<evidence type="ECO:0000313" key="9">
    <source>
        <dbReference type="Proteomes" id="UP000711047"/>
    </source>
</evidence>
<gene>
    <name evidence="8" type="ORF">HQN87_26635</name>
</gene>
<evidence type="ECO:0000256" key="1">
    <source>
        <dbReference type="ARBA" id="ARBA00005791"/>
    </source>
</evidence>
<feature type="domain" description="Thioredoxin" evidence="7">
    <location>
        <begin position="43"/>
        <end position="243"/>
    </location>
</feature>
<dbReference type="EMBL" id="JABMKX010000019">
    <property type="protein sequence ID" value="NQX48903.1"/>
    <property type="molecule type" value="Genomic_DNA"/>
</dbReference>
<reference evidence="8 9" key="1">
    <citation type="submission" date="2020-05" db="EMBL/GenBank/DDBJ databases">
        <title>Paenibacillus glebae, sp. nov., Paenibacillus humi sp. nov., Paenibacillus pedi sp. nov., Paenibacillus terrestris sp. nov. and Paenibacillus terricola sp. nov., isolated from a forest top soil sample.</title>
        <authorList>
            <person name="Qi S."/>
            <person name="Carlier A."/>
            <person name="Cnockaert M."/>
            <person name="Vandamme P."/>
        </authorList>
    </citation>
    <scope>NUCLEOTIDE SEQUENCE [LARGE SCALE GENOMIC DNA]</scope>
    <source>
        <strain evidence="8 9">LMG 29502</strain>
    </source>
</reference>
<proteinExistence type="inferred from homology"/>
<keyword evidence="9" id="KW-1185">Reference proteome</keyword>
<keyword evidence="3" id="KW-0560">Oxidoreductase</keyword>
<dbReference type="InterPro" id="IPR036249">
    <property type="entry name" value="Thioredoxin-like_sf"/>
</dbReference>
<keyword evidence="6" id="KW-0472">Membrane</keyword>
<dbReference type="PANTHER" id="PTHR13887">
    <property type="entry name" value="GLUTATHIONE S-TRANSFERASE KAPPA"/>
    <property type="match status" value="1"/>
</dbReference>
<keyword evidence="6" id="KW-0812">Transmembrane</keyword>
<feature type="transmembrane region" description="Helical" evidence="6">
    <location>
        <begin position="21"/>
        <end position="39"/>
    </location>
</feature>